<evidence type="ECO:0000313" key="1">
    <source>
        <dbReference type="EMBL" id="MCY1013569.1"/>
    </source>
</evidence>
<evidence type="ECO:0000313" key="2">
    <source>
        <dbReference type="Proteomes" id="UP001150924"/>
    </source>
</evidence>
<dbReference type="EMBL" id="JAPNKE010000002">
    <property type="protein sequence ID" value="MCY1013569.1"/>
    <property type="molecule type" value="Genomic_DNA"/>
</dbReference>
<gene>
    <name evidence="1" type="ORF">OV079_50190</name>
</gene>
<dbReference type="SUPFAM" id="SSF53098">
    <property type="entry name" value="Ribonuclease H-like"/>
    <property type="match status" value="1"/>
</dbReference>
<dbReference type="GO" id="GO:0003676">
    <property type="term" value="F:nucleic acid binding"/>
    <property type="evidence" value="ECO:0007669"/>
    <property type="project" value="InterPro"/>
</dbReference>
<organism evidence="1 2">
    <name type="scientific">Nannocystis pusilla</name>
    <dbReference type="NCBI Taxonomy" id="889268"/>
    <lineage>
        <taxon>Bacteria</taxon>
        <taxon>Pseudomonadati</taxon>
        <taxon>Myxococcota</taxon>
        <taxon>Polyangia</taxon>
        <taxon>Nannocystales</taxon>
        <taxon>Nannocystaceae</taxon>
        <taxon>Nannocystis</taxon>
    </lineage>
</organism>
<dbReference type="AlphaFoldDB" id="A0A9X3F321"/>
<dbReference type="RefSeq" id="WP_267777635.1">
    <property type="nucleotide sequence ID" value="NZ_JAPNKE010000002.1"/>
</dbReference>
<comment type="caution">
    <text evidence="1">The sequence shown here is derived from an EMBL/GenBank/DDBJ whole genome shotgun (WGS) entry which is preliminary data.</text>
</comment>
<dbReference type="Proteomes" id="UP001150924">
    <property type="component" value="Unassembled WGS sequence"/>
</dbReference>
<accession>A0A9X3F321</accession>
<reference evidence="1" key="1">
    <citation type="submission" date="2022-11" db="EMBL/GenBank/DDBJ databases">
        <title>Minimal conservation of predation-associated metabolite biosynthetic gene clusters underscores biosynthetic potential of Myxococcota including descriptions for ten novel species: Archangium lansinium sp. nov., Myxococcus landrumus sp. nov., Nannocystis bai.</title>
        <authorList>
            <person name="Ahearne A."/>
            <person name="Stevens C."/>
            <person name="Phillips K."/>
        </authorList>
    </citation>
    <scope>NUCLEOTIDE SEQUENCE</scope>
    <source>
        <strain evidence="1">Na p29</strain>
    </source>
</reference>
<evidence type="ECO:0008006" key="3">
    <source>
        <dbReference type="Google" id="ProtNLM"/>
    </source>
</evidence>
<name>A0A9X3F321_9BACT</name>
<dbReference type="Gene3D" id="3.30.420.10">
    <property type="entry name" value="Ribonuclease H-like superfamily/Ribonuclease H"/>
    <property type="match status" value="1"/>
</dbReference>
<keyword evidence="2" id="KW-1185">Reference proteome</keyword>
<dbReference type="InterPro" id="IPR012337">
    <property type="entry name" value="RNaseH-like_sf"/>
</dbReference>
<protein>
    <recommendedName>
        <fullName evidence="3">Exonuclease domain-containing protein</fullName>
    </recommendedName>
</protein>
<dbReference type="InterPro" id="IPR036397">
    <property type="entry name" value="RNaseH_sf"/>
</dbReference>
<proteinExistence type="predicted"/>
<sequence length="185" mass="20665">MSREKLWIMVDVETSGPILGRHSLTELGAVVGSAERGVIDRFEVLIAPLSDEVITSRGSFARARTSGLPPAEAMRKFAAWTLPHRERRAAFIARPAAFDWPWIVWYAWTFLGENPFGFKAVCASSWFEARGRSFRVDLPHRAVDDADIQCATSSPTREAGDGVVSMEIKTCLREHDPRAHIVHMS</sequence>